<feature type="transmembrane region" description="Helical" evidence="1">
    <location>
        <begin position="188"/>
        <end position="211"/>
    </location>
</feature>
<proteinExistence type="predicted"/>
<dbReference type="InterPro" id="IPR035965">
    <property type="entry name" value="PAS-like_dom_sf"/>
</dbReference>
<evidence type="ECO:0000313" key="5">
    <source>
        <dbReference type="EMBL" id="OAN58034.1"/>
    </source>
</evidence>
<protein>
    <submittedName>
        <fullName evidence="5">Histidine kinase</fullName>
    </submittedName>
</protein>
<dbReference type="GO" id="GO:0016301">
    <property type="term" value="F:kinase activity"/>
    <property type="evidence" value="ECO:0007669"/>
    <property type="project" value="UniProtKB-KW"/>
</dbReference>
<dbReference type="PROSITE" id="PS50112">
    <property type="entry name" value="PAS"/>
    <property type="match status" value="2"/>
</dbReference>
<dbReference type="InterPro" id="IPR029787">
    <property type="entry name" value="Nucleotide_cyclase"/>
</dbReference>
<keyword evidence="1" id="KW-1133">Transmembrane helix</keyword>
<dbReference type="AlphaFoldDB" id="A0A178MXX9"/>
<dbReference type="SMART" id="SM00267">
    <property type="entry name" value="GGDEF"/>
    <property type="match status" value="1"/>
</dbReference>
<dbReference type="FunFam" id="3.30.70.270:FF:000001">
    <property type="entry name" value="Diguanylate cyclase domain protein"/>
    <property type="match status" value="1"/>
</dbReference>
<dbReference type="STRING" id="1437059.A6A05_07640"/>
<keyword evidence="6" id="KW-1185">Reference proteome</keyword>
<dbReference type="CDD" id="cd01949">
    <property type="entry name" value="GGDEF"/>
    <property type="match status" value="1"/>
</dbReference>
<evidence type="ECO:0000259" key="4">
    <source>
        <dbReference type="PROSITE" id="PS50887"/>
    </source>
</evidence>
<dbReference type="PANTHER" id="PTHR46663">
    <property type="entry name" value="DIGUANYLATE CYCLASE DGCT-RELATED"/>
    <property type="match status" value="1"/>
</dbReference>
<dbReference type="PROSITE" id="PS50113">
    <property type="entry name" value="PAC"/>
    <property type="match status" value="1"/>
</dbReference>
<keyword evidence="1" id="KW-0472">Membrane</keyword>
<dbReference type="PANTHER" id="PTHR46663:SF3">
    <property type="entry name" value="SLL0267 PROTEIN"/>
    <property type="match status" value="1"/>
</dbReference>
<dbReference type="InterPro" id="IPR000700">
    <property type="entry name" value="PAS-assoc_C"/>
</dbReference>
<dbReference type="NCBIfam" id="TIGR00229">
    <property type="entry name" value="sensory_box"/>
    <property type="match status" value="2"/>
</dbReference>
<dbReference type="InterPro" id="IPR043128">
    <property type="entry name" value="Rev_trsase/Diguanyl_cyclase"/>
</dbReference>
<dbReference type="Pfam" id="PF13426">
    <property type="entry name" value="PAS_9"/>
    <property type="match status" value="2"/>
</dbReference>
<reference evidence="5 6" key="1">
    <citation type="submission" date="2016-04" db="EMBL/GenBank/DDBJ databases">
        <title>Draft genome sequence of freshwater magnetotactic bacteria Magnetospirillum marisnigri SP-1 and Magnetospirillum moscoviense BB-1.</title>
        <authorList>
            <person name="Koziaeva V."/>
            <person name="Dziuba M.V."/>
            <person name="Ivanov T.M."/>
            <person name="Kuznetsov B."/>
            <person name="Grouzdev D.S."/>
        </authorList>
    </citation>
    <scope>NUCLEOTIDE SEQUENCE [LARGE SCALE GENOMIC DNA]</scope>
    <source>
        <strain evidence="5 6">BB-1</strain>
    </source>
</reference>
<keyword evidence="1" id="KW-0812">Transmembrane</keyword>
<dbReference type="EMBL" id="LWQU01000075">
    <property type="protein sequence ID" value="OAN58034.1"/>
    <property type="molecule type" value="Genomic_DNA"/>
</dbReference>
<dbReference type="RefSeq" id="WP_068497607.1">
    <property type="nucleotide sequence ID" value="NZ_LWQU01000075.1"/>
</dbReference>
<dbReference type="SUPFAM" id="SSF55073">
    <property type="entry name" value="Nucleotide cyclase"/>
    <property type="match status" value="1"/>
</dbReference>
<keyword evidence="5" id="KW-0808">Transferase</keyword>
<feature type="domain" description="GGDEF" evidence="4">
    <location>
        <begin position="512"/>
        <end position="643"/>
    </location>
</feature>
<dbReference type="Proteomes" id="UP000078543">
    <property type="component" value="Unassembled WGS sequence"/>
</dbReference>
<dbReference type="InterPro" id="IPR000160">
    <property type="entry name" value="GGDEF_dom"/>
</dbReference>
<dbReference type="Gene3D" id="3.30.450.20">
    <property type="entry name" value="PAS domain"/>
    <property type="match status" value="2"/>
</dbReference>
<organism evidence="5 6">
    <name type="scientific">Magnetospirillum moscoviense</name>
    <dbReference type="NCBI Taxonomy" id="1437059"/>
    <lineage>
        <taxon>Bacteria</taxon>
        <taxon>Pseudomonadati</taxon>
        <taxon>Pseudomonadota</taxon>
        <taxon>Alphaproteobacteria</taxon>
        <taxon>Rhodospirillales</taxon>
        <taxon>Rhodospirillaceae</taxon>
        <taxon>Magnetospirillum</taxon>
    </lineage>
</organism>
<dbReference type="InterPro" id="IPR000014">
    <property type="entry name" value="PAS"/>
</dbReference>
<dbReference type="CDD" id="cd00130">
    <property type="entry name" value="PAS"/>
    <property type="match status" value="2"/>
</dbReference>
<dbReference type="InterPro" id="IPR001610">
    <property type="entry name" value="PAC"/>
</dbReference>
<feature type="domain" description="PAS" evidence="2">
    <location>
        <begin position="235"/>
        <end position="292"/>
    </location>
</feature>
<evidence type="ECO:0000256" key="1">
    <source>
        <dbReference type="SAM" id="Phobius"/>
    </source>
</evidence>
<evidence type="ECO:0000259" key="3">
    <source>
        <dbReference type="PROSITE" id="PS50113"/>
    </source>
</evidence>
<dbReference type="NCBIfam" id="TIGR00254">
    <property type="entry name" value="GGDEF"/>
    <property type="match status" value="1"/>
</dbReference>
<dbReference type="SUPFAM" id="SSF55785">
    <property type="entry name" value="PYP-like sensor domain (PAS domain)"/>
    <property type="match status" value="2"/>
</dbReference>
<gene>
    <name evidence="5" type="ORF">A6A05_07640</name>
</gene>
<dbReference type="Pfam" id="PF00990">
    <property type="entry name" value="GGDEF"/>
    <property type="match status" value="1"/>
</dbReference>
<comment type="caution">
    <text evidence="5">The sequence shown here is derived from an EMBL/GenBank/DDBJ whole genome shotgun (WGS) entry which is preliminary data.</text>
</comment>
<dbReference type="SMART" id="SM00086">
    <property type="entry name" value="PAC"/>
    <property type="match status" value="2"/>
</dbReference>
<dbReference type="Gene3D" id="3.30.70.270">
    <property type="match status" value="1"/>
</dbReference>
<evidence type="ECO:0000313" key="6">
    <source>
        <dbReference type="Proteomes" id="UP000078543"/>
    </source>
</evidence>
<dbReference type="PROSITE" id="PS50887">
    <property type="entry name" value="GGDEF"/>
    <property type="match status" value="1"/>
</dbReference>
<dbReference type="SMART" id="SM00091">
    <property type="entry name" value="PAS"/>
    <property type="match status" value="2"/>
</dbReference>
<keyword evidence="5" id="KW-0418">Kinase</keyword>
<dbReference type="OrthoDB" id="7333362at2"/>
<feature type="transmembrane region" description="Helical" evidence="1">
    <location>
        <begin position="12"/>
        <end position="35"/>
    </location>
</feature>
<sequence length="643" mass="70928">MGNAETRLTRDLTIRYVAVLAIIGGLAIASFLGLVRILMDAEAGGAVIGVAAQQRPLVERVVFAVANLTRPLESQARLDERAALAMALDRLESAHFGLVVGMPEIKGAAPPSAAIKALLFGPDGRLDHEMRGFVGQARAVLAKADQRLPADDADAKALSPSRVEPLLVLLDRLVTRYREENDQRLRRLFVFHGAALAATLALLILSAAMVFRPMVSRIKDDLAERVKAARKLKESEERLWRILEESPVGVSVSRRSDGAVVFANSRFVDIINTSREELIGHPARDLFRNESQRKAVVEALKRDGHIDDAEVQFIRRGGETFWSLLTLRSTFFEEEPVNLAWVYDISAIKAAQAKVRLTAQVVESASEAVVITNAANIIEYVNPAFTTITGYKSAEVIGRDPGFLSSGRHEAEFYQAMWDDLRATGRWRGEIWNRRKSGEFYAEQLSIVALMSDDGQAVTHYIAIFSDITNRKEDEERIWRQANYDALTGLPNRSLFTDRLQQAVRQSQRDGSRFALMFLDLDGFKAVNDTLGHAAGDELLQQAAKRLEDCVRASDTVSRLAGDEFTFIIPGVHGKADVERVAAKILEELARPFELEAGRAEVRGSIGIAIFPDDADTGAALVGRADEAMYAVKKSGKNAFRFA</sequence>
<name>A0A178MXX9_9PROT</name>
<accession>A0A178MXX9</accession>
<dbReference type="InterPro" id="IPR052163">
    <property type="entry name" value="DGC-Regulatory_Protein"/>
</dbReference>
<feature type="domain" description="PAS" evidence="2">
    <location>
        <begin position="354"/>
        <end position="399"/>
    </location>
</feature>
<feature type="domain" description="PAC" evidence="3">
    <location>
        <begin position="427"/>
        <end position="480"/>
    </location>
</feature>
<evidence type="ECO:0000259" key="2">
    <source>
        <dbReference type="PROSITE" id="PS50112"/>
    </source>
</evidence>